<evidence type="ECO:0008006" key="6">
    <source>
        <dbReference type="Google" id="ProtNLM"/>
    </source>
</evidence>
<dbReference type="InterPro" id="IPR001737">
    <property type="entry name" value="KsgA/Erm"/>
</dbReference>
<keyword evidence="4" id="KW-0694">RNA-binding</keyword>
<dbReference type="Pfam" id="PF00398">
    <property type="entry name" value="RrnaAD"/>
    <property type="match status" value="1"/>
</dbReference>
<name>A0A6J4VR13_9DEIN</name>
<organism evidence="5">
    <name type="scientific">uncultured Truepera sp</name>
    <dbReference type="NCBI Taxonomy" id="543023"/>
    <lineage>
        <taxon>Bacteria</taxon>
        <taxon>Thermotogati</taxon>
        <taxon>Deinococcota</taxon>
        <taxon>Deinococci</taxon>
        <taxon>Trueperales</taxon>
        <taxon>Trueperaceae</taxon>
        <taxon>Truepera</taxon>
        <taxon>environmental samples</taxon>
    </lineage>
</organism>
<dbReference type="GO" id="GO:0008168">
    <property type="term" value="F:methyltransferase activity"/>
    <property type="evidence" value="ECO:0007669"/>
    <property type="project" value="UniProtKB-KW"/>
</dbReference>
<proteinExistence type="predicted"/>
<dbReference type="InterPro" id="IPR029063">
    <property type="entry name" value="SAM-dependent_MTases_sf"/>
</dbReference>
<dbReference type="CDD" id="cd02440">
    <property type="entry name" value="AdoMet_MTases"/>
    <property type="match status" value="1"/>
</dbReference>
<dbReference type="EMBL" id="CADCWP010000248">
    <property type="protein sequence ID" value="CAA9580683.1"/>
    <property type="molecule type" value="Genomic_DNA"/>
</dbReference>
<dbReference type="AlphaFoldDB" id="A0A6J4VR13"/>
<reference evidence="5" key="1">
    <citation type="submission" date="2020-02" db="EMBL/GenBank/DDBJ databases">
        <authorList>
            <person name="Meier V. D."/>
        </authorList>
    </citation>
    <scope>NUCLEOTIDE SEQUENCE</scope>
    <source>
        <strain evidence="5">AVDCRST_MAG86</strain>
    </source>
</reference>
<evidence type="ECO:0000256" key="4">
    <source>
        <dbReference type="ARBA" id="ARBA00022884"/>
    </source>
</evidence>
<evidence type="ECO:0000256" key="2">
    <source>
        <dbReference type="ARBA" id="ARBA00022679"/>
    </source>
</evidence>
<dbReference type="Gene3D" id="3.40.50.150">
    <property type="entry name" value="Vaccinia Virus protein VP39"/>
    <property type="match status" value="1"/>
</dbReference>
<dbReference type="SUPFAM" id="SSF53335">
    <property type="entry name" value="S-adenosyl-L-methionine-dependent methyltransferases"/>
    <property type="match status" value="1"/>
</dbReference>
<protein>
    <recommendedName>
        <fullName evidence="6">Ribosomal RNA adenine methylase transferase N-terminal domain-containing protein</fullName>
    </recommendedName>
</protein>
<evidence type="ECO:0000313" key="5">
    <source>
        <dbReference type="EMBL" id="CAA9580683.1"/>
    </source>
</evidence>
<keyword evidence="2" id="KW-0808">Transferase</keyword>
<evidence type="ECO:0000256" key="3">
    <source>
        <dbReference type="ARBA" id="ARBA00022691"/>
    </source>
</evidence>
<keyword evidence="1" id="KW-0489">Methyltransferase</keyword>
<gene>
    <name evidence="5" type="ORF">AVDCRST_MAG86-2753</name>
</gene>
<evidence type="ECO:0000256" key="1">
    <source>
        <dbReference type="ARBA" id="ARBA00022603"/>
    </source>
</evidence>
<sequence length="163" mass="17400">MEQHFLTAPEKLAALVYAAHIGSGDRVLELGSGGGTVAAALPACTLTLVELDSRLAQGLRVRFPEATVLSEDALGVLERHEADVILSNLPHTLTEGVLRRLGSKTFRRALIAAHENDDVQQLARVAQGLSLKLLLTLNGDDFSPPQPFKSHLILATPHAACVD</sequence>
<dbReference type="GO" id="GO:0032259">
    <property type="term" value="P:methylation"/>
    <property type="evidence" value="ECO:0007669"/>
    <property type="project" value="UniProtKB-KW"/>
</dbReference>
<dbReference type="GO" id="GO:0003723">
    <property type="term" value="F:RNA binding"/>
    <property type="evidence" value="ECO:0007669"/>
    <property type="project" value="UniProtKB-KW"/>
</dbReference>
<keyword evidence="3" id="KW-0949">S-adenosyl-L-methionine</keyword>
<accession>A0A6J4VR13</accession>